<dbReference type="Pfam" id="PF06224">
    <property type="entry name" value="AlkZ-like"/>
    <property type="match status" value="1"/>
</dbReference>
<protein>
    <submittedName>
        <fullName evidence="1">Crosslink repair DNA glycosylase YcaQ family protein</fullName>
    </submittedName>
</protein>
<keyword evidence="2" id="KW-1185">Reference proteome</keyword>
<evidence type="ECO:0000313" key="1">
    <source>
        <dbReference type="EMBL" id="MDF8266223.1"/>
    </source>
</evidence>
<sequence>MSSNQIHRLGRRDARRIAVRAQLLAAPRPTDVLEVVRRLGIVQVDLTPAVAPNVDLVCWSRLGRAYDPTEVDDLLASHRLLDLDGLLRPADDIALLGAEMRQWPGPEPLREWQIELREWMDANDLCRLDIIDRLREEGPLPAREIDDTCLVPWRSSGWSNNKNVVRMLEMMERRGEVAVVSRERRERVWDLAERVHPRHIEVVPYEDAERALRERRLSALGIARVKRPEVPGEQWGVGDVGERAVVAGVEGEWRVAPEQLGQPFRGRTALLSPLDRLVVDRGRLTELFEYEYYLEMYKPAAKRRWGYFALPVLHGDRLVGKLDAAADHRAGVLRINALHEDVPFTAAMTSAVDREITGLADLLGLEVVRA</sequence>
<dbReference type="RefSeq" id="WP_277193430.1">
    <property type="nucleotide sequence ID" value="NZ_JAROAV010000052.1"/>
</dbReference>
<accession>A0ABT6CBF4</accession>
<name>A0ABT6CBF4_9MICO</name>
<proteinExistence type="predicted"/>
<dbReference type="PANTHER" id="PTHR30528">
    <property type="entry name" value="CYTOPLASMIC PROTEIN"/>
    <property type="match status" value="1"/>
</dbReference>
<dbReference type="PANTHER" id="PTHR30528:SF0">
    <property type="entry name" value="CYTOPLASMIC PROTEIN"/>
    <property type="match status" value="1"/>
</dbReference>
<evidence type="ECO:0000313" key="2">
    <source>
        <dbReference type="Proteomes" id="UP001528912"/>
    </source>
</evidence>
<comment type="caution">
    <text evidence="1">The sequence shown here is derived from an EMBL/GenBank/DDBJ whole genome shotgun (WGS) entry which is preliminary data.</text>
</comment>
<dbReference type="EMBL" id="JAROAV010000052">
    <property type="protein sequence ID" value="MDF8266223.1"/>
    <property type="molecule type" value="Genomic_DNA"/>
</dbReference>
<organism evidence="1 2">
    <name type="scientific">Luteipulveratus flavus</name>
    <dbReference type="NCBI Taxonomy" id="3031728"/>
    <lineage>
        <taxon>Bacteria</taxon>
        <taxon>Bacillati</taxon>
        <taxon>Actinomycetota</taxon>
        <taxon>Actinomycetes</taxon>
        <taxon>Micrococcales</taxon>
        <taxon>Dermacoccaceae</taxon>
        <taxon>Luteipulveratus</taxon>
    </lineage>
</organism>
<dbReference type="InterPro" id="IPR009351">
    <property type="entry name" value="AlkZ-like"/>
</dbReference>
<reference evidence="1 2" key="1">
    <citation type="submission" date="2023-03" db="EMBL/GenBank/DDBJ databases">
        <title>YIM 133296 draft genome.</title>
        <authorList>
            <person name="Xiong L."/>
        </authorList>
    </citation>
    <scope>NUCLEOTIDE SEQUENCE [LARGE SCALE GENOMIC DNA]</scope>
    <source>
        <strain evidence="1 2">YIM 133296</strain>
    </source>
</reference>
<gene>
    <name evidence="1" type="ORF">P4R38_18380</name>
</gene>
<dbReference type="Proteomes" id="UP001528912">
    <property type="component" value="Unassembled WGS sequence"/>
</dbReference>